<dbReference type="InterPro" id="IPR002068">
    <property type="entry name" value="A-crystallin/Hsp20_dom"/>
</dbReference>
<dbReference type="STRING" id="1121393.SAMN02745216_00921"/>
<keyword evidence="5" id="KW-1185">Reference proteome</keyword>
<proteinExistence type="inferred from homology"/>
<evidence type="ECO:0000259" key="3">
    <source>
        <dbReference type="PROSITE" id="PS01031"/>
    </source>
</evidence>
<dbReference type="InterPro" id="IPR008978">
    <property type="entry name" value="HSP20-like_chaperone"/>
</dbReference>
<dbReference type="EMBL" id="FQZU01000003">
    <property type="protein sequence ID" value="SHJ01625.1"/>
    <property type="molecule type" value="Genomic_DNA"/>
</dbReference>
<dbReference type="PANTHER" id="PTHR11527">
    <property type="entry name" value="HEAT-SHOCK PROTEIN 20 FAMILY MEMBER"/>
    <property type="match status" value="1"/>
</dbReference>
<evidence type="ECO:0000256" key="1">
    <source>
        <dbReference type="PROSITE-ProRule" id="PRU00285"/>
    </source>
</evidence>
<accession>A0A1M6FV94</accession>
<dbReference type="Proteomes" id="UP000183994">
    <property type="component" value="Unassembled WGS sequence"/>
</dbReference>
<dbReference type="Pfam" id="PF00011">
    <property type="entry name" value="HSP20"/>
    <property type="match status" value="1"/>
</dbReference>
<evidence type="ECO:0000313" key="4">
    <source>
        <dbReference type="EMBL" id="SHJ01625.1"/>
    </source>
</evidence>
<feature type="domain" description="SHSP" evidence="3">
    <location>
        <begin position="40"/>
        <end position="151"/>
    </location>
</feature>
<sequence length="151" mass="16380">MTGFWLDFPWEGQGGVAGELGRMRRTLDFLANGPSLASEAARTAGVFPLTNVTEDADNFYVYAELPGMDPADINISITGKTLSLSGERKIDPEEGASYHRKERKGGQFNRTITLKTNVDAAKVEANFVHGVLTVVLPKAEEAKPRQIAVKG</sequence>
<dbReference type="AlphaFoldDB" id="A0A1M6FV94"/>
<dbReference type="OrthoDB" id="189458at2"/>
<name>A0A1M6FV94_9BACT</name>
<organism evidence="4 5">
    <name type="scientific">Desulfatibacillum alkenivorans DSM 16219</name>
    <dbReference type="NCBI Taxonomy" id="1121393"/>
    <lineage>
        <taxon>Bacteria</taxon>
        <taxon>Pseudomonadati</taxon>
        <taxon>Thermodesulfobacteriota</taxon>
        <taxon>Desulfobacteria</taxon>
        <taxon>Desulfobacterales</taxon>
        <taxon>Desulfatibacillaceae</taxon>
        <taxon>Desulfatibacillum</taxon>
    </lineage>
</organism>
<gene>
    <name evidence="4" type="ORF">SAMN02745216_00921</name>
</gene>
<evidence type="ECO:0000313" key="5">
    <source>
        <dbReference type="Proteomes" id="UP000183994"/>
    </source>
</evidence>
<protein>
    <submittedName>
        <fullName evidence="4">HSP20 family protein</fullName>
    </submittedName>
</protein>
<dbReference type="SUPFAM" id="SSF49764">
    <property type="entry name" value="HSP20-like chaperones"/>
    <property type="match status" value="1"/>
</dbReference>
<dbReference type="InterPro" id="IPR031107">
    <property type="entry name" value="Small_HSP"/>
</dbReference>
<dbReference type="PROSITE" id="PS01031">
    <property type="entry name" value="SHSP"/>
    <property type="match status" value="1"/>
</dbReference>
<dbReference type="RefSeq" id="WP_073473402.1">
    <property type="nucleotide sequence ID" value="NZ_FQZU01000003.1"/>
</dbReference>
<reference evidence="5" key="1">
    <citation type="submission" date="2016-11" db="EMBL/GenBank/DDBJ databases">
        <authorList>
            <person name="Varghese N."/>
            <person name="Submissions S."/>
        </authorList>
    </citation>
    <scope>NUCLEOTIDE SEQUENCE [LARGE SCALE GENOMIC DNA]</scope>
    <source>
        <strain evidence="5">DSM 16219</strain>
    </source>
</reference>
<evidence type="ECO:0000256" key="2">
    <source>
        <dbReference type="RuleBase" id="RU003616"/>
    </source>
</evidence>
<comment type="similarity">
    <text evidence="1 2">Belongs to the small heat shock protein (HSP20) family.</text>
</comment>
<dbReference type="CDD" id="cd06464">
    <property type="entry name" value="ACD_sHsps-like"/>
    <property type="match status" value="1"/>
</dbReference>
<dbReference type="Gene3D" id="2.60.40.790">
    <property type="match status" value="1"/>
</dbReference>